<dbReference type="InterPro" id="IPR001969">
    <property type="entry name" value="Aspartic_peptidase_AS"/>
</dbReference>
<evidence type="ECO:0000256" key="8">
    <source>
        <dbReference type="ARBA" id="ARBA00049662"/>
    </source>
</evidence>
<keyword evidence="4 9" id="KW-0812">Transmembrane</keyword>
<dbReference type="InterPro" id="IPR013057">
    <property type="entry name" value="AA_transpt_TM"/>
</dbReference>
<dbReference type="InterPro" id="IPR033121">
    <property type="entry name" value="PEPTIDASE_A1"/>
</dbReference>
<keyword evidence="3" id="KW-0813">Transport</keyword>
<feature type="transmembrane region" description="Helical" evidence="9">
    <location>
        <begin position="368"/>
        <end position="392"/>
    </location>
</feature>
<dbReference type="Pfam" id="PF01490">
    <property type="entry name" value="Aa_trans"/>
    <property type="match status" value="1"/>
</dbReference>
<dbReference type="SUPFAM" id="SSF50630">
    <property type="entry name" value="Acid proteases"/>
    <property type="match status" value="1"/>
</dbReference>
<feature type="transmembrane region" description="Helical" evidence="9">
    <location>
        <begin position="288"/>
        <end position="312"/>
    </location>
</feature>
<evidence type="ECO:0000256" key="9">
    <source>
        <dbReference type="SAM" id="Phobius"/>
    </source>
</evidence>
<dbReference type="PANTHER" id="PTHR22950">
    <property type="entry name" value="AMINO ACID TRANSPORTER"/>
    <property type="match status" value="1"/>
</dbReference>
<dbReference type="InterPro" id="IPR032861">
    <property type="entry name" value="TAXi_N"/>
</dbReference>
<comment type="subcellular location">
    <subcellularLocation>
        <location evidence="1">Membrane</location>
        <topology evidence="1">Multi-pass membrane protein</topology>
    </subcellularLocation>
</comment>
<keyword evidence="7 9" id="KW-0472">Membrane</keyword>
<evidence type="ECO:0000256" key="3">
    <source>
        <dbReference type="ARBA" id="ARBA00022448"/>
    </source>
</evidence>
<dbReference type="Gene3D" id="2.40.70.10">
    <property type="entry name" value="Acid Proteases"/>
    <property type="match status" value="1"/>
</dbReference>
<dbReference type="PANTHER" id="PTHR22950:SF692">
    <property type="entry name" value="TRANSMEMBRANE AMINO ACID TRANSPORTER FAMILY PROTEIN"/>
    <property type="match status" value="1"/>
</dbReference>
<keyword evidence="6 9" id="KW-1133">Transmembrane helix</keyword>
<comment type="caution">
    <text evidence="11">The sequence shown here is derived from an EMBL/GenBank/DDBJ whole genome shotgun (WGS) entry which is preliminary data.</text>
</comment>
<organism evidence="11 12">
    <name type="scientific">Cephalotus follicularis</name>
    <name type="common">Albany pitcher plant</name>
    <dbReference type="NCBI Taxonomy" id="3775"/>
    <lineage>
        <taxon>Eukaryota</taxon>
        <taxon>Viridiplantae</taxon>
        <taxon>Streptophyta</taxon>
        <taxon>Embryophyta</taxon>
        <taxon>Tracheophyta</taxon>
        <taxon>Spermatophyta</taxon>
        <taxon>Magnoliopsida</taxon>
        <taxon>eudicotyledons</taxon>
        <taxon>Gunneridae</taxon>
        <taxon>Pentapetalae</taxon>
        <taxon>rosids</taxon>
        <taxon>fabids</taxon>
        <taxon>Oxalidales</taxon>
        <taxon>Cephalotaceae</taxon>
        <taxon>Cephalotus</taxon>
    </lineage>
</organism>
<dbReference type="GO" id="GO:0004190">
    <property type="term" value="F:aspartic-type endopeptidase activity"/>
    <property type="evidence" value="ECO:0007669"/>
    <property type="project" value="InterPro"/>
</dbReference>
<dbReference type="PROSITE" id="PS00141">
    <property type="entry name" value="ASP_PROTEASE"/>
    <property type="match status" value="1"/>
</dbReference>
<evidence type="ECO:0000256" key="7">
    <source>
        <dbReference type="ARBA" id="ARBA00023136"/>
    </source>
</evidence>
<feature type="transmembrane region" description="Helical" evidence="9">
    <location>
        <begin position="99"/>
        <end position="119"/>
    </location>
</feature>
<dbReference type="InParanoid" id="A0A1Q3C925"/>
<dbReference type="FunFam" id="1.20.1740.10:FF:000047">
    <property type="entry name" value="Amino acid transporter AVT1A"/>
    <property type="match status" value="1"/>
</dbReference>
<evidence type="ECO:0000256" key="4">
    <source>
        <dbReference type="ARBA" id="ARBA00022692"/>
    </source>
</evidence>
<gene>
    <name evidence="11" type="ORF">CFOL_v3_20036</name>
</gene>
<dbReference type="STRING" id="3775.A0A1Q3C925"/>
<feature type="non-terminal residue" evidence="11">
    <location>
        <position position="637"/>
    </location>
</feature>
<reference evidence="12" key="1">
    <citation type="submission" date="2016-04" db="EMBL/GenBank/DDBJ databases">
        <title>Cephalotus genome sequencing.</title>
        <authorList>
            <person name="Fukushima K."/>
            <person name="Hasebe M."/>
            <person name="Fang X."/>
        </authorList>
    </citation>
    <scope>NUCLEOTIDE SEQUENCE [LARGE SCALE GENOMIC DNA]</scope>
    <source>
        <strain evidence="12">cv. St1</strain>
    </source>
</reference>
<feature type="transmembrane region" description="Helical" evidence="9">
    <location>
        <begin position="255"/>
        <end position="276"/>
    </location>
</feature>
<evidence type="ECO:0000256" key="2">
    <source>
        <dbReference type="ARBA" id="ARBA00007447"/>
    </source>
</evidence>
<evidence type="ECO:0000313" key="12">
    <source>
        <dbReference type="Proteomes" id="UP000187406"/>
    </source>
</evidence>
<evidence type="ECO:0000313" key="11">
    <source>
        <dbReference type="EMBL" id="GAV76563.1"/>
    </source>
</evidence>
<dbReference type="GO" id="GO:0005774">
    <property type="term" value="C:vacuolar membrane"/>
    <property type="evidence" value="ECO:0007669"/>
    <property type="project" value="TreeGrafter"/>
</dbReference>
<dbReference type="GO" id="GO:0015179">
    <property type="term" value="F:L-amino acid transmembrane transporter activity"/>
    <property type="evidence" value="ECO:0007669"/>
    <property type="project" value="TreeGrafter"/>
</dbReference>
<feature type="domain" description="Peptidase A1" evidence="10">
    <location>
        <begin position="473"/>
        <end position="637"/>
    </location>
</feature>
<accession>A0A1Q3C925</accession>
<dbReference type="EMBL" id="BDDD01001508">
    <property type="protein sequence ID" value="GAV76563.1"/>
    <property type="molecule type" value="Genomic_DNA"/>
</dbReference>
<sequence>MTPPPLTFLRTSSSGISTSLSPAYKRHRTSEVDFSLTKPLIDPRLSVRSPISSYQNLSSSELPLRQQQSSFAQAVLNGINVLCGIGLYTTPYAVREGGWLSLLILLFFGIISCYTGILLKRCLESFPGLQTYPDIGQAAFGLTGRLLLSILLYIELYAASVELVIMMSDNLSTLFPNAYLNLAGILYLDSHQLFAITATLIALPTVWLRDLSLLSYLSVGGVVSSMLVMLCLLWVGVMDEVGFHPGGTALNLADLSVAIGIYSYAYSGHSVLPNLYSSMKEPSRFPMVLIASFIFCFFMYAGVAIGGFLMFGDSIESQFTLNMPKELVASKIAVWTAVVNPLTKYALTITPVALSLEELIPSSRYRSHVVSIFIRTILVISTVIVALTVPFFGLMMALIGSSVAMLVALIFPPACYISIFKDMNVYNILKCYLSIAIQIQVSFSSLDMLVLPMKTQVIPRSPNKLTFHHNVSLTVSLTIGTPPQSVSMVIDTGSELSWLHCNKTETYQKSFDPTHSHSYCPIPCSSPICKTRTRDFPIPTSCDSKNLCHAILSYADASSSEGNLATDTFHIGSSDISGLVFGCMDSIYSSNEDEDSKDTGLMGMNRGSLSFVSQMGFPKFSYCISGNDFSGLLLLGD</sequence>
<proteinExistence type="inferred from homology"/>
<comment type="similarity">
    <text evidence="8">Belongs to the amino acid/polyamine transporter 2 family. Amino acid/auxin permease (AAAP) (TC 2.A.18.5) subfamily.</text>
</comment>
<evidence type="ECO:0000259" key="10">
    <source>
        <dbReference type="PROSITE" id="PS51767"/>
    </source>
</evidence>
<dbReference type="FunFam" id="2.40.70.10:FF:000073">
    <property type="entry name" value="Aspartic proteinase PCS1"/>
    <property type="match status" value="1"/>
</dbReference>
<keyword evidence="5" id="KW-0029">Amino-acid transport</keyword>
<comment type="similarity">
    <text evidence="2">Belongs to the peptidase A1 family.</text>
</comment>
<feature type="transmembrane region" description="Helical" evidence="9">
    <location>
        <begin position="179"/>
        <end position="201"/>
    </location>
</feature>
<dbReference type="PROSITE" id="PS51767">
    <property type="entry name" value="PEPTIDASE_A1"/>
    <property type="match status" value="1"/>
</dbReference>
<protein>
    <submittedName>
        <fullName evidence="11">Asp domain-containing protein/Aa_trans domain-containing protein</fullName>
    </submittedName>
</protein>
<feature type="transmembrane region" description="Helical" evidence="9">
    <location>
        <begin position="398"/>
        <end position="419"/>
    </location>
</feature>
<evidence type="ECO:0000256" key="1">
    <source>
        <dbReference type="ARBA" id="ARBA00004141"/>
    </source>
</evidence>
<name>A0A1Q3C925_CEPFO</name>
<dbReference type="InterPro" id="IPR021109">
    <property type="entry name" value="Peptidase_aspartic_dom_sf"/>
</dbReference>
<evidence type="ECO:0000256" key="6">
    <source>
        <dbReference type="ARBA" id="ARBA00022989"/>
    </source>
</evidence>
<feature type="transmembrane region" description="Helical" evidence="9">
    <location>
        <begin position="213"/>
        <end position="235"/>
    </location>
</feature>
<keyword evidence="12" id="KW-1185">Reference proteome</keyword>
<dbReference type="GO" id="GO:0006508">
    <property type="term" value="P:proteolysis"/>
    <property type="evidence" value="ECO:0007669"/>
    <property type="project" value="InterPro"/>
</dbReference>
<dbReference type="Proteomes" id="UP000187406">
    <property type="component" value="Unassembled WGS sequence"/>
</dbReference>
<dbReference type="Pfam" id="PF14543">
    <property type="entry name" value="TAXi_N"/>
    <property type="match status" value="1"/>
</dbReference>
<evidence type="ECO:0000256" key="5">
    <source>
        <dbReference type="ARBA" id="ARBA00022970"/>
    </source>
</evidence>
<dbReference type="AlphaFoldDB" id="A0A1Q3C925"/>
<dbReference type="OrthoDB" id="655540at2759"/>
<feature type="transmembrane region" description="Helical" evidence="9">
    <location>
        <begin position="139"/>
        <end position="159"/>
    </location>
</feature>